<sequence>MEKQLDFLSNSSLAEFQKFIENLEDAECEQWDDGGGWGTQKMDKSEAVDQTKWSTTKESTEKTRTKGSGKSRESNGSNSNNNNNSNSNNNSGKTITEESKANKRSKKSGKEKRPKKSKKTKKAKEKSPTKEKEESESKTEREAWEDISSVSSLHWSDDSESQVRKRHISIKEKK</sequence>
<feature type="compositionally biased region" description="Basic residues" evidence="1">
    <location>
        <begin position="102"/>
        <end position="124"/>
    </location>
</feature>
<organism evidence="2 3">
    <name type="scientific">Reticulomyxa filosa</name>
    <dbReference type="NCBI Taxonomy" id="46433"/>
    <lineage>
        <taxon>Eukaryota</taxon>
        <taxon>Sar</taxon>
        <taxon>Rhizaria</taxon>
        <taxon>Retaria</taxon>
        <taxon>Foraminifera</taxon>
        <taxon>Monothalamids</taxon>
        <taxon>Reticulomyxidae</taxon>
        <taxon>Reticulomyxa</taxon>
    </lineage>
</organism>
<feature type="compositionally biased region" description="Low complexity" evidence="1">
    <location>
        <begin position="74"/>
        <end position="92"/>
    </location>
</feature>
<evidence type="ECO:0000256" key="1">
    <source>
        <dbReference type="SAM" id="MobiDB-lite"/>
    </source>
</evidence>
<feature type="non-terminal residue" evidence="2">
    <location>
        <position position="174"/>
    </location>
</feature>
<feature type="compositionally biased region" description="Basic and acidic residues" evidence="1">
    <location>
        <begin position="125"/>
        <end position="144"/>
    </location>
</feature>
<reference evidence="2 3" key="1">
    <citation type="journal article" date="2013" name="Curr. Biol.">
        <title>The Genome of the Foraminiferan Reticulomyxa filosa.</title>
        <authorList>
            <person name="Glockner G."/>
            <person name="Hulsmann N."/>
            <person name="Schleicher M."/>
            <person name="Noegel A.A."/>
            <person name="Eichinger L."/>
            <person name="Gallinger C."/>
            <person name="Pawlowski J."/>
            <person name="Sierra R."/>
            <person name="Euteneuer U."/>
            <person name="Pillet L."/>
            <person name="Moustafa A."/>
            <person name="Platzer M."/>
            <person name="Groth M."/>
            <person name="Szafranski K."/>
            <person name="Schliwa M."/>
        </authorList>
    </citation>
    <scope>NUCLEOTIDE SEQUENCE [LARGE SCALE GENOMIC DNA]</scope>
</reference>
<protein>
    <submittedName>
        <fullName evidence="2">Uncharacterized protein</fullName>
    </submittedName>
</protein>
<dbReference type="Proteomes" id="UP000023152">
    <property type="component" value="Unassembled WGS sequence"/>
</dbReference>
<gene>
    <name evidence="2" type="ORF">RFI_07220</name>
</gene>
<accession>X6NVK8</accession>
<proteinExistence type="predicted"/>
<feature type="compositionally biased region" description="Basic and acidic residues" evidence="1">
    <location>
        <begin position="155"/>
        <end position="174"/>
    </location>
</feature>
<evidence type="ECO:0000313" key="3">
    <source>
        <dbReference type="Proteomes" id="UP000023152"/>
    </source>
</evidence>
<dbReference type="AlphaFoldDB" id="X6NVK8"/>
<dbReference type="EMBL" id="ASPP01005778">
    <property type="protein sequence ID" value="ETO29903.1"/>
    <property type="molecule type" value="Genomic_DNA"/>
</dbReference>
<feature type="region of interest" description="Disordered" evidence="1">
    <location>
        <begin position="27"/>
        <end position="174"/>
    </location>
</feature>
<keyword evidence="3" id="KW-1185">Reference proteome</keyword>
<comment type="caution">
    <text evidence="2">The sequence shown here is derived from an EMBL/GenBank/DDBJ whole genome shotgun (WGS) entry which is preliminary data.</text>
</comment>
<evidence type="ECO:0000313" key="2">
    <source>
        <dbReference type="EMBL" id="ETO29903.1"/>
    </source>
</evidence>
<name>X6NVK8_RETFI</name>